<accession>A0ABX8ND20</accession>
<protein>
    <submittedName>
        <fullName evidence="1">Uncharacterized protein</fullName>
    </submittedName>
</protein>
<name>A0ABX8ND20_9PSED</name>
<gene>
    <name evidence="1" type="ORF">KSS94_12005</name>
</gene>
<keyword evidence="2" id="KW-1185">Reference proteome</keyword>
<proteinExistence type="predicted"/>
<dbReference type="RefSeq" id="WP_217843683.1">
    <property type="nucleotide sequence ID" value="NZ_CP077076.1"/>
</dbReference>
<evidence type="ECO:0000313" key="2">
    <source>
        <dbReference type="Proteomes" id="UP001046350"/>
    </source>
</evidence>
<evidence type="ECO:0000313" key="1">
    <source>
        <dbReference type="EMBL" id="QXH54294.1"/>
    </source>
</evidence>
<organism evidence="1 2">
    <name type="scientific">Pseudomonas fakonensis</name>
    <dbReference type="NCBI Taxonomy" id="2842355"/>
    <lineage>
        <taxon>Bacteria</taxon>
        <taxon>Pseudomonadati</taxon>
        <taxon>Pseudomonadota</taxon>
        <taxon>Gammaproteobacteria</taxon>
        <taxon>Pseudomonadales</taxon>
        <taxon>Pseudomonadaceae</taxon>
        <taxon>Pseudomonas</taxon>
    </lineage>
</organism>
<reference evidence="1" key="1">
    <citation type="journal article" date="2021" name="Microorganisms">
        <title>The Ever-Expanding Pseudomonas Genus: Description of 43 New Species and Partition of the Pseudomonas putida Group.</title>
        <authorList>
            <person name="Girard L."/>
            <person name="Lood C."/>
            <person name="Hofte M."/>
            <person name="Vandamme P."/>
            <person name="Rokni-Zadeh H."/>
            <person name="van Noort V."/>
            <person name="Lavigne R."/>
            <person name="De Mot R."/>
        </authorList>
    </citation>
    <scope>NUCLEOTIDE SEQUENCE</scope>
    <source>
        <strain evidence="1">COW40</strain>
    </source>
</reference>
<dbReference type="Proteomes" id="UP001046350">
    <property type="component" value="Chromosome"/>
</dbReference>
<dbReference type="EMBL" id="CP077076">
    <property type="protein sequence ID" value="QXH54294.1"/>
    <property type="molecule type" value="Genomic_DNA"/>
</dbReference>
<sequence length="120" mass="13481">MFFGFWAALVSFVHGISGRNSHSYVLQAVLMAAPFQQEKPWGLYMSCLICAGQAESVECPSGFEQRCCVLCGSYRMSQALVLRMMDEGQIFDAQRMRDWLAGRRVEGEVPVIELHEAIVV</sequence>